<name>A0A7J7TLT9_RHIFE</name>
<protein>
    <submittedName>
        <fullName evidence="1">Fem-1-like protein A</fullName>
    </submittedName>
</protein>
<comment type="caution">
    <text evidence="1">The sequence shown here is derived from an EMBL/GenBank/DDBJ whole genome shotgun (WGS) entry which is preliminary data.</text>
</comment>
<proteinExistence type="predicted"/>
<evidence type="ECO:0000313" key="1">
    <source>
        <dbReference type="EMBL" id="KAF6301678.1"/>
    </source>
</evidence>
<gene>
    <name evidence="1" type="ORF">mRhiFer1_005140</name>
</gene>
<accession>A0A7J7TLT9</accession>
<sequence length="158" mass="17979">MTASRFLSFAESFSYVLQDWMARGSLGTQIHLADLMGVLCQGVREVERALQLPKEPGDLAQFTKALAIVPHLLNLLEKVEFTANQERLKHQTVYRLAAEWAHKKTSYKLLHEKLLAKSTIQPFSYVTLQCLVARALDQNKIPYKAFIPQELEASVELH</sequence>
<evidence type="ECO:0000313" key="2">
    <source>
        <dbReference type="Proteomes" id="UP000585614"/>
    </source>
</evidence>
<dbReference type="EMBL" id="JACAGC010000019">
    <property type="protein sequence ID" value="KAF6301678.1"/>
    <property type="molecule type" value="Genomic_DNA"/>
</dbReference>
<dbReference type="AlphaFoldDB" id="A0A7J7TLT9"/>
<organism evidence="1 2">
    <name type="scientific">Rhinolophus ferrumequinum</name>
    <name type="common">Greater horseshoe bat</name>
    <dbReference type="NCBI Taxonomy" id="59479"/>
    <lineage>
        <taxon>Eukaryota</taxon>
        <taxon>Metazoa</taxon>
        <taxon>Chordata</taxon>
        <taxon>Craniata</taxon>
        <taxon>Vertebrata</taxon>
        <taxon>Euteleostomi</taxon>
        <taxon>Mammalia</taxon>
        <taxon>Eutheria</taxon>
        <taxon>Laurasiatheria</taxon>
        <taxon>Chiroptera</taxon>
        <taxon>Yinpterochiroptera</taxon>
        <taxon>Rhinolophoidea</taxon>
        <taxon>Rhinolophidae</taxon>
        <taxon>Rhinolophinae</taxon>
        <taxon>Rhinolophus</taxon>
    </lineage>
</organism>
<reference evidence="1 2" key="1">
    <citation type="journal article" date="2020" name="Nature">
        <title>Six reference-quality genomes reveal evolution of bat adaptations.</title>
        <authorList>
            <person name="Jebb D."/>
            <person name="Huang Z."/>
            <person name="Pippel M."/>
            <person name="Hughes G.M."/>
            <person name="Lavrichenko K."/>
            <person name="Devanna P."/>
            <person name="Winkler S."/>
            <person name="Jermiin L.S."/>
            <person name="Skirmuntt E.C."/>
            <person name="Katzourakis A."/>
            <person name="Burkitt-Gray L."/>
            <person name="Ray D.A."/>
            <person name="Sullivan K.A.M."/>
            <person name="Roscito J.G."/>
            <person name="Kirilenko B.M."/>
            <person name="Davalos L.M."/>
            <person name="Corthals A.P."/>
            <person name="Power M.L."/>
            <person name="Jones G."/>
            <person name="Ransome R.D."/>
            <person name="Dechmann D.K.N."/>
            <person name="Locatelli A.G."/>
            <person name="Puechmaille S.J."/>
            <person name="Fedrigo O."/>
            <person name="Jarvis E.D."/>
            <person name="Hiller M."/>
            <person name="Vernes S.C."/>
            <person name="Myers E.W."/>
            <person name="Teeling E.C."/>
        </authorList>
    </citation>
    <scope>NUCLEOTIDE SEQUENCE [LARGE SCALE GENOMIC DNA]</scope>
    <source>
        <strain evidence="1">MRhiFer1</strain>
        <tissue evidence="1">Lung</tissue>
    </source>
</reference>
<dbReference type="Proteomes" id="UP000585614">
    <property type="component" value="Unassembled WGS sequence"/>
</dbReference>